<dbReference type="OrthoDB" id="9810925at2"/>
<dbReference type="PANTHER" id="PTHR13817">
    <property type="entry name" value="TITIN"/>
    <property type="match status" value="1"/>
</dbReference>
<feature type="domain" description="Fibronectin type-III" evidence="2">
    <location>
        <begin position="42"/>
        <end position="135"/>
    </location>
</feature>
<dbReference type="Gene3D" id="2.60.40.10">
    <property type="entry name" value="Immunoglobulins"/>
    <property type="match status" value="4"/>
</dbReference>
<organism evidence="3 4">
    <name type="scientific">Helicobacter japonicus</name>
    <dbReference type="NCBI Taxonomy" id="425400"/>
    <lineage>
        <taxon>Bacteria</taxon>
        <taxon>Pseudomonadati</taxon>
        <taxon>Campylobacterota</taxon>
        <taxon>Epsilonproteobacteria</taxon>
        <taxon>Campylobacterales</taxon>
        <taxon>Helicobacteraceae</taxon>
        <taxon>Helicobacter</taxon>
    </lineage>
</organism>
<dbReference type="Proteomes" id="UP000029707">
    <property type="component" value="Unassembled WGS sequence"/>
</dbReference>
<accession>A0A4U8TRN2</accession>
<evidence type="ECO:0000313" key="3">
    <source>
        <dbReference type="EMBL" id="TLE03312.1"/>
    </source>
</evidence>
<sequence>MTAKILWTYLKLIGLYAPLSIFLNACVASLNNTPLQEDTSLPPLNSVKTIPDVSSIAFEWKFIQNDNITGFVIYRAKANETNLQKIATIKNRFATHYFDTNLTPQTKYTYAFATLGENNTISPKSKISVQTSFIDPVESVFALNNQPRTIKLIWSPHPNPSIDSYLIQRLNKAGEFKTIKTIPHRLSVEYFDDNLQDGESYTYRIIAQNYEGTKSKPSESISIKTIPQPAPIEDIRASTDLPRAISITWQEAPDTQGVSKKQYKILYSQNGKNYKKLAITNQTQYLHKLKDKEDGINYYYQVVLLGDNDLQGHFSSHPAKGFSLPPPSKPTHFEGKMLDNKATLSWQIPSDDRIVSFIVYRKENGLWTQSMRFVDIHNGSFIDKEMEEGKVYTYSVVSVDKNGIESAHTAEITLQKEKK</sequence>
<dbReference type="SMART" id="SM00060">
    <property type="entry name" value="FN3"/>
    <property type="match status" value="4"/>
</dbReference>
<dbReference type="PANTHER" id="PTHR13817:SF166">
    <property type="entry name" value="NEURONAL IGCAM-RELATED"/>
    <property type="match status" value="1"/>
</dbReference>
<feature type="domain" description="Fibronectin type-III" evidence="2">
    <location>
        <begin position="136"/>
        <end position="228"/>
    </location>
</feature>
<dbReference type="Pfam" id="PF00041">
    <property type="entry name" value="fn3"/>
    <property type="match status" value="1"/>
</dbReference>
<dbReference type="EMBL" id="JRMQ02000001">
    <property type="protein sequence ID" value="TLE03312.1"/>
    <property type="molecule type" value="Genomic_DNA"/>
</dbReference>
<feature type="domain" description="Fibronectin type-III" evidence="2">
    <location>
        <begin position="326"/>
        <end position="419"/>
    </location>
</feature>
<evidence type="ECO:0000259" key="2">
    <source>
        <dbReference type="PROSITE" id="PS50853"/>
    </source>
</evidence>
<name>A0A4U8TRN2_9HELI</name>
<dbReference type="SUPFAM" id="SSF49265">
    <property type="entry name" value="Fibronectin type III"/>
    <property type="match status" value="3"/>
</dbReference>
<dbReference type="InterPro" id="IPR013783">
    <property type="entry name" value="Ig-like_fold"/>
</dbReference>
<evidence type="ECO:0000313" key="4">
    <source>
        <dbReference type="Proteomes" id="UP000029707"/>
    </source>
</evidence>
<protein>
    <submittedName>
        <fullName evidence="3">Fibronectin type III domain-containing protein</fullName>
    </submittedName>
</protein>
<evidence type="ECO:0000256" key="1">
    <source>
        <dbReference type="ARBA" id="ARBA00022737"/>
    </source>
</evidence>
<dbReference type="InterPro" id="IPR003961">
    <property type="entry name" value="FN3_dom"/>
</dbReference>
<proteinExistence type="predicted"/>
<comment type="caution">
    <text evidence="3">The sequence shown here is derived from an EMBL/GenBank/DDBJ whole genome shotgun (WGS) entry which is preliminary data.</text>
</comment>
<dbReference type="CDD" id="cd00063">
    <property type="entry name" value="FN3"/>
    <property type="match status" value="2"/>
</dbReference>
<gene>
    <name evidence="3" type="ORF">LS65_000645</name>
</gene>
<dbReference type="PROSITE" id="PS50853">
    <property type="entry name" value="FN3"/>
    <property type="match status" value="3"/>
</dbReference>
<dbReference type="InterPro" id="IPR036116">
    <property type="entry name" value="FN3_sf"/>
</dbReference>
<dbReference type="STRING" id="425400.LS65_08455"/>
<dbReference type="InterPro" id="IPR050964">
    <property type="entry name" value="Striated_Muscle_Regulatory"/>
</dbReference>
<dbReference type="AlphaFoldDB" id="A0A4U8TRN2"/>
<keyword evidence="1" id="KW-0677">Repeat</keyword>
<dbReference type="RefSeq" id="WP_034363028.1">
    <property type="nucleotide sequence ID" value="NZ_CAJUDB010000011.1"/>
</dbReference>
<keyword evidence="4" id="KW-1185">Reference proteome</keyword>
<reference evidence="3 4" key="1">
    <citation type="journal article" date="2014" name="Genome Announc.">
        <title>Draft genome sequences of eight enterohepatic helicobacter species isolated from both laboratory and wild rodents.</title>
        <authorList>
            <person name="Sheh A."/>
            <person name="Shen Z."/>
            <person name="Fox J.G."/>
        </authorList>
    </citation>
    <scope>NUCLEOTIDE SEQUENCE [LARGE SCALE GENOMIC DNA]</scope>
    <source>
        <strain evidence="3 4">MIT 01-6451</strain>
    </source>
</reference>